<dbReference type="CDD" id="cd05403">
    <property type="entry name" value="NT_KNTase_like"/>
    <property type="match status" value="1"/>
</dbReference>
<dbReference type="KEGG" id="ipc:IPA_01915"/>
<dbReference type="InterPro" id="IPR043519">
    <property type="entry name" value="NT_sf"/>
</dbReference>
<dbReference type="EMBL" id="CP006868">
    <property type="protein sequence ID" value="UXD21262.1"/>
    <property type="molecule type" value="Genomic_DNA"/>
</dbReference>
<evidence type="ECO:0000256" key="7">
    <source>
        <dbReference type="ARBA" id="ARBA00022840"/>
    </source>
</evidence>
<evidence type="ECO:0000256" key="4">
    <source>
        <dbReference type="ARBA" id="ARBA00022695"/>
    </source>
</evidence>
<reference evidence="14" key="1">
    <citation type="submission" date="2013-11" db="EMBL/GenBank/DDBJ databases">
        <title>Comparative genomics of Ignicoccus.</title>
        <authorList>
            <person name="Podar M."/>
        </authorList>
    </citation>
    <scope>NUCLEOTIDE SEQUENCE</scope>
    <source>
        <strain evidence="14">DSM 13166</strain>
    </source>
</reference>
<evidence type="ECO:0000256" key="9">
    <source>
        <dbReference type="ARBA" id="ARBA00034531"/>
    </source>
</evidence>
<dbReference type="PIRSF" id="PIRSF005928">
    <property type="entry name" value="Nucleotidltrnsf"/>
    <property type="match status" value="1"/>
</dbReference>
<dbReference type="GO" id="GO:0046872">
    <property type="term" value="F:metal ion binding"/>
    <property type="evidence" value="ECO:0007669"/>
    <property type="project" value="UniProtKB-KW"/>
</dbReference>
<evidence type="ECO:0000259" key="13">
    <source>
        <dbReference type="Pfam" id="PF01909"/>
    </source>
</evidence>
<evidence type="ECO:0000256" key="8">
    <source>
        <dbReference type="ARBA" id="ARBA00022842"/>
    </source>
</evidence>
<comment type="similarity">
    <text evidence="10">Belongs to the MntA antitoxin family.</text>
</comment>
<name>A0A977K944_9CREN</name>
<dbReference type="PANTHER" id="PTHR33571">
    <property type="entry name" value="SSL8005 PROTEIN"/>
    <property type="match status" value="1"/>
</dbReference>
<keyword evidence="3" id="KW-0808">Transferase</keyword>
<accession>A0A977K944</accession>
<comment type="catalytic activity">
    <reaction evidence="11">
        <text>O-(5'-adenylyl)-L-tyrosyl-[protein] + ATP = O-[5'-(adenylyl-(5'-&gt;3')-adenylyl)]-L-tyrosyl-[protein] + diphosphate</text>
        <dbReference type="Rhea" id="RHEA:66528"/>
        <dbReference type="Rhea" id="RHEA-COMP:13846"/>
        <dbReference type="Rhea" id="RHEA-COMP:17046"/>
        <dbReference type="ChEBI" id="CHEBI:30616"/>
        <dbReference type="ChEBI" id="CHEBI:33019"/>
        <dbReference type="ChEBI" id="CHEBI:83624"/>
        <dbReference type="ChEBI" id="CHEBI:167160"/>
    </reaction>
</comment>
<dbReference type="SUPFAM" id="SSF81301">
    <property type="entry name" value="Nucleotidyltransferase"/>
    <property type="match status" value="1"/>
</dbReference>
<dbReference type="Pfam" id="PF01909">
    <property type="entry name" value="NTP_transf_2"/>
    <property type="match status" value="1"/>
</dbReference>
<dbReference type="Proteomes" id="UP001063698">
    <property type="component" value="Chromosome"/>
</dbReference>
<evidence type="ECO:0000256" key="10">
    <source>
        <dbReference type="ARBA" id="ARBA00038276"/>
    </source>
</evidence>
<evidence type="ECO:0000313" key="14">
    <source>
        <dbReference type="EMBL" id="UXD21262.1"/>
    </source>
</evidence>
<organism evidence="14 15">
    <name type="scientific">Ignicoccus pacificus DSM 13166</name>
    <dbReference type="NCBI Taxonomy" id="940294"/>
    <lineage>
        <taxon>Archaea</taxon>
        <taxon>Thermoproteota</taxon>
        <taxon>Thermoprotei</taxon>
        <taxon>Desulfurococcales</taxon>
        <taxon>Desulfurococcaceae</taxon>
        <taxon>Ignicoccus</taxon>
    </lineage>
</organism>
<dbReference type="GO" id="GO:0005524">
    <property type="term" value="F:ATP binding"/>
    <property type="evidence" value="ECO:0007669"/>
    <property type="project" value="UniProtKB-KW"/>
</dbReference>
<evidence type="ECO:0000256" key="11">
    <source>
        <dbReference type="ARBA" id="ARBA00047518"/>
    </source>
</evidence>
<dbReference type="InterPro" id="IPR002934">
    <property type="entry name" value="Polymerase_NTP_transf_dom"/>
</dbReference>
<proteinExistence type="inferred from homology"/>
<keyword evidence="8" id="KW-0460">Magnesium</keyword>
<keyword evidence="15" id="KW-1185">Reference proteome</keyword>
<dbReference type="Gene3D" id="3.30.460.10">
    <property type="entry name" value="Beta Polymerase, domain 2"/>
    <property type="match status" value="1"/>
</dbReference>
<gene>
    <name evidence="14" type="ORF">IPA_01915</name>
</gene>
<dbReference type="AlphaFoldDB" id="A0A977K944"/>
<evidence type="ECO:0000313" key="15">
    <source>
        <dbReference type="Proteomes" id="UP001063698"/>
    </source>
</evidence>
<dbReference type="InterPro" id="IPR009185">
    <property type="entry name" value="Nucleotidl_trans"/>
</dbReference>
<comment type="cofactor">
    <cofactor evidence="1">
        <name>Mg(2+)</name>
        <dbReference type="ChEBI" id="CHEBI:18420"/>
    </cofactor>
</comment>
<feature type="domain" description="Polymerase nucleotidyl transferase" evidence="13">
    <location>
        <begin position="21"/>
        <end position="58"/>
    </location>
</feature>
<keyword evidence="5" id="KW-0479">Metal-binding</keyword>
<sequence>MLIVYDKRRWEILKRKREKAISIMKKLAQFSPVVHGSVARGDVNEESDIDIAITFPVSPLSVEVALGSFSHGYIIQATPASTPKVYLALDYKEEVMVSFPLAKLSPREFEFYAFGGQLDLNGLLQGKRVPGVDKRLFLILPRDEGHWEESIIGKEGEVAKLLGISQETVEERVRLLSRRREKGRTGVFIKIKFYGSVEEALHNALRKNRALKMSLLERGVI</sequence>
<evidence type="ECO:0000256" key="3">
    <source>
        <dbReference type="ARBA" id="ARBA00022679"/>
    </source>
</evidence>
<keyword evidence="4" id="KW-0548">Nucleotidyltransferase</keyword>
<dbReference type="InterPro" id="IPR052038">
    <property type="entry name" value="Type-VII_TA_antitoxin"/>
</dbReference>
<keyword evidence="7" id="KW-0067">ATP-binding</keyword>
<evidence type="ECO:0000256" key="12">
    <source>
        <dbReference type="ARBA" id="ARBA00048696"/>
    </source>
</evidence>
<evidence type="ECO:0000256" key="6">
    <source>
        <dbReference type="ARBA" id="ARBA00022741"/>
    </source>
</evidence>
<dbReference type="EC" id="2.7.7.108" evidence="9"/>
<keyword evidence="2" id="KW-1277">Toxin-antitoxin system</keyword>
<evidence type="ECO:0000256" key="5">
    <source>
        <dbReference type="ARBA" id="ARBA00022723"/>
    </source>
</evidence>
<protein>
    <recommendedName>
        <fullName evidence="9">protein adenylyltransferase</fullName>
        <ecNumber evidence="9">2.7.7.108</ecNumber>
    </recommendedName>
</protein>
<keyword evidence="6" id="KW-0547">Nucleotide-binding</keyword>
<comment type="catalytic activity">
    <reaction evidence="12">
        <text>L-tyrosyl-[protein] + ATP = O-(5'-adenylyl)-L-tyrosyl-[protein] + diphosphate</text>
        <dbReference type="Rhea" id="RHEA:54288"/>
        <dbReference type="Rhea" id="RHEA-COMP:10136"/>
        <dbReference type="Rhea" id="RHEA-COMP:13846"/>
        <dbReference type="ChEBI" id="CHEBI:30616"/>
        <dbReference type="ChEBI" id="CHEBI:33019"/>
        <dbReference type="ChEBI" id="CHEBI:46858"/>
        <dbReference type="ChEBI" id="CHEBI:83624"/>
        <dbReference type="EC" id="2.7.7.108"/>
    </reaction>
</comment>
<evidence type="ECO:0000256" key="2">
    <source>
        <dbReference type="ARBA" id="ARBA00022649"/>
    </source>
</evidence>
<dbReference type="GO" id="GO:0070733">
    <property type="term" value="F:AMPylase activity"/>
    <property type="evidence" value="ECO:0007669"/>
    <property type="project" value="UniProtKB-EC"/>
</dbReference>
<evidence type="ECO:0000256" key="1">
    <source>
        <dbReference type="ARBA" id="ARBA00001946"/>
    </source>
</evidence>
<dbReference type="PANTHER" id="PTHR33571:SF14">
    <property type="entry name" value="PROTEIN ADENYLYLTRANSFERASE MJ0435-RELATED"/>
    <property type="match status" value="1"/>
</dbReference>